<feature type="transmembrane region" description="Helical" evidence="6">
    <location>
        <begin position="279"/>
        <end position="304"/>
    </location>
</feature>
<keyword evidence="5 6" id="KW-0472">Membrane</keyword>
<keyword evidence="2" id="KW-1003">Cell membrane</keyword>
<evidence type="ECO:0000256" key="6">
    <source>
        <dbReference type="SAM" id="Phobius"/>
    </source>
</evidence>
<evidence type="ECO:0000313" key="7">
    <source>
        <dbReference type="EMBL" id="ETK01120.1"/>
    </source>
</evidence>
<gene>
    <name evidence="7" type="ORF">N425_11645</name>
</gene>
<dbReference type="NCBIfam" id="TIGR00765">
    <property type="entry name" value="yihY_not_rbn"/>
    <property type="match status" value="1"/>
</dbReference>
<evidence type="ECO:0000256" key="1">
    <source>
        <dbReference type="ARBA" id="ARBA00004651"/>
    </source>
</evidence>
<dbReference type="Pfam" id="PF03631">
    <property type="entry name" value="Virul_fac_BrkB"/>
    <property type="match status" value="1"/>
</dbReference>
<dbReference type="PANTHER" id="PTHR30213:SF0">
    <property type="entry name" value="UPF0761 MEMBRANE PROTEIN YIHY"/>
    <property type="match status" value="1"/>
</dbReference>
<sequence>MSEKKEEKKPSIVDRAVRWVTDAIRFVTYDIWRITDSDISGPRRVYIYLAKTLILAIRGYQRNDLQTRASALTYSTLLSVVPMLAVLVGIASGFGVKDMIEESLYDSFPAQSAQIARGFDFAQNYLSLTRGGVFLGIGLVLLLYTVFSLISTVEHTFNSIWQVEKDRTWHRKVTAYSAMIIILPVLMTISSGLSIFLSTLRRALLSPYIFLTPIADTTLSLVPYTIIILFFTLLYLLAPNTRVRFLNALVAGTLVGCAFQIFQYLYINGQIWVSKYNAIYGSFAALPLLMLWLQLSWVICLFGAELVHASQNVRLFSFEPDVRNVSRRYRDFLALLICSVVAKRFERCEKPYTADELSDLCHIPPSLTAQTLAQLTELEILASVRFEGDSVRTVRYQPAFAIGHITVGLILRRIDEHGSERFPVDIAAAYRPQWEALLRTRRDLLAAGDEVLVKDL</sequence>
<organism evidence="7 8">
    <name type="scientific">Tannerella sp. oral taxon BU063 isolate Cell 2</name>
    <dbReference type="NCBI Taxonomy" id="1411148"/>
    <lineage>
        <taxon>Bacteria</taxon>
        <taxon>Pseudomonadati</taxon>
        <taxon>Bacteroidota</taxon>
        <taxon>Bacteroidia</taxon>
        <taxon>Bacteroidales</taxon>
        <taxon>Tannerellaceae</taxon>
        <taxon>Tannerella</taxon>
    </lineage>
</organism>
<feature type="transmembrane region" description="Helical" evidence="6">
    <location>
        <begin position="71"/>
        <end position="96"/>
    </location>
</feature>
<evidence type="ECO:0000256" key="3">
    <source>
        <dbReference type="ARBA" id="ARBA00022692"/>
    </source>
</evidence>
<dbReference type="GO" id="GO:0005886">
    <property type="term" value="C:plasma membrane"/>
    <property type="evidence" value="ECO:0007669"/>
    <property type="project" value="UniProtKB-SubCell"/>
</dbReference>
<comment type="caution">
    <text evidence="7">The sequence shown here is derived from an EMBL/GenBank/DDBJ whole genome shotgun (WGS) entry which is preliminary data.</text>
</comment>
<protein>
    <submittedName>
        <fullName evidence="7">Ribonuclease BN</fullName>
    </submittedName>
</protein>
<reference evidence="7 8" key="1">
    <citation type="submission" date="2013-11" db="EMBL/GenBank/DDBJ databases">
        <title>Single cell genomics of uncultured Tannerella BU063 (oral taxon 286).</title>
        <authorList>
            <person name="Beall C.J."/>
            <person name="Campbell A.G."/>
            <person name="Griffen A.L."/>
            <person name="Podar M."/>
            <person name="Leys E.J."/>
        </authorList>
    </citation>
    <scope>NUCLEOTIDE SEQUENCE [LARGE SCALE GENOMIC DNA]</scope>
    <source>
        <strain evidence="7">Cell 2</strain>
    </source>
</reference>
<name>W2C1U1_9BACT</name>
<dbReference type="AlphaFoldDB" id="W2C1U1"/>
<dbReference type="PATRIC" id="fig|1411148.3.peg.1912"/>
<feature type="transmembrane region" description="Helical" evidence="6">
    <location>
        <begin position="173"/>
        <end position="197"/>
    </location>
</feature>
<dbReference type="EMBL" id="AYUF01000491">
    <property type="protein sequence ID" value="ETK01120.1"/>
    <property type="molecule type" value="Genomic_DNA"/>
</dbReference>
<feature type="transmembrane region" description="Helical" evidence="6">
    <location>
        <begin position="217"/>
        <end position="238"/>
    </location>
</feature>
<dbReference type="InterPro" id="IPR017039">
    <property type="entry name" value="Virul_fac_BrkB"/>
</dbReference>
<evidence type="ECO:0000256" key="5">
    <source>
        <dbReference type="ARBA" id="ARBA00023136"/>
    </source>
</evidence>
<dbReference type="PANTHER" id="PTHR30213">
    <property type="entry name" value="INNER MEMBRANE PROTEIN YHJD"/>
    <property type="match status" value="1"/>
</dbReference>
<dbReference type="Proteomes" id="UP000018837">
    <property type="component" value="Unassembled WGS sequence"/>
</dbReference>
<accession>W2C1U1</accession>
<feature type="transmembrane region" description="Helical" evidence="6">
    <location>
        <begin position="245"/>
        <end position="267"/>
    </location>
</feature>
<evidence type="ECO:0000313" key="8">
    <source>
        <dbReference type="Proteomes" id="UP000018837"/>
    </source>
</evidence>
<evidence type="ECO:0000256" key="2">
    <source>
        <dbReference type="ARBA" id="ARBA00022475"/>
    </source>
</evidence>
<feature type="transmembrane region" description="Helical" evidence="6">
    <location>
        <begin position="133"/>
        <end position="153"/>
    </location>
</feature>
<proteinExistence type="predicted"/>
<keyword evidence="4 6" id="KW-1133">Transmembrane helix</keyword>
<comment type="subcellular location">
    <subcellularLocation>
        <location evidence="1">Cell membrane</location>
        <topology evidence="1">Multi-pass membrane protein</topology>
    </subcellularLocation>
</comment>
<keyword evidence="3 6" id="KW-0812">Transmembrane</keyword>
<evidence type="ECO:0000256" key="4">
    <source>
        <dbReference type="ARBA" id="ARBA00022989"/>
    </source>
</evidence>